<evidence type="ECO:0000259" key="20">
    <source>
        <dbReference type="PROSITE" id="PS51294"/>
    </source>
</evidence>
<evidence type="ECO:0000256" key="9">
    <source>
        <dbReference type="ARBA" id="ARBA00047863"/>
    </source>
</evidence>
<dbReference type="Pfam" id="PF00249">
    <property type="entry name" value="Myb_DNA-binding"/>
    <property type="match status" value="3"/>
</dbReference>
<accession>A0AA88LXE9</accession>
<keyword evidence="5 17" id="KW-1133">Transmembrane helix</keyword>
<evidence type="ECO:0000259" key="19">
    <source>
        <dbReference type="PROSITE" id="PS51293"/>
    </source>
</evidence>
<evidence type="ECO:0000256" key="8">
    <source>
        <dbReference type="ARBA" id="ARBA00047427"/>
    </source>
</evidence>
<protein>
    <submittedName>
        <fullName evidence="21">Uncharacterized protein</fullName>
    </submittedName>
</protein>
<reference evidence="21" key="1">
    <citation type="submission" date="2023-08" db="EMBL/GenBank/DDBJ databases">
        <title>Pelteobagrus vachellii genome.</title>
        <authorList>
            <person name="Liu H."/>
        </authorList>
    </citation>
    <scope>NUCLEOTIDE SEQUENCE</scope>
    <source>
        <strain evidence="21">PRFRI_2022a</strain>
        <tissue evidence="21">Muscle</tissue>
    </source>
</reference>
<comment type="catalytic activity">
    <reaction evidence="7">
        <text>12-hexadecanoyloxy-octadecanoate + H2O = 12-hydroxyoctadecanoate + hexadecanoate + H(+)</text>
        <dbReference type="Rhea" id="RHEA:52056"/>
        <dbReference type="ChEBI" id="CHEBI:7896"/>
        <dbReference type="ChEBI" id="CHEBI:15377"/>
        <dbReference type="ChEBI" id="CHEBI:15378"/>
        <dbReference type="ChEBI" id="CHEBI:83677"/>
        <dbReference type="ChEBI" id="CHEBI:84201"/>
    </reaction>
    <physiologicalReaction direction="left-to-right" evidence="7">
        <dbReference type="Rhea" id="RHEA:52057"/>
    </physiologicalReaction>
</comment>
<evidence type="ECO:0000256" key="13">
    <source>
        <dbReference type="ARBA" id="ARBA00049221"/>
    </source>
</evidence>
<dbReference type="InterPro" id="IPR017884">
    <property type="entry name" value="SANT_dom"/>
</dbReference>
<dbReference type="InterPro" id="IPR017930">
    <property type="entry name" value="Myb_dom"/>
</dbReference>
<dbReference type="InterPro" id="IPR006838">
    <property type="entry name" value="ADTRP_AIG1"/>
</dbReference>
<evidence type="ECO:0000256" key="7">
    <source>
        <dbReference type="ARBA" id="ARBA00047368"/>
    </source>
</evidence>
<dbReference type="PANTHER" id="PTHR10989">
    <property type="entry name" value="ANDROGEN-INDUCED PROTEIN 1-RELATED"/>
    <property type="match status" value="1"/>
</dbReference>
<comment type="catalytic activity">
    <reaction evidence="9">
        <text>9-hexadecanoyloxy-octadecanoate + H2O = 9-hydroxy-octadecanoate + hexadecanoate + H(+)</text>
        <dbReference type="Rhea" id="RHEA:52052"/>
        <dbReference type="ChEBI" id="CHEBI:7896"/>
        <dbReference type="ChEBI" id="CHEBI:15377"/>
        <dbReference type="ChEBI" id="CHEBI:15378"/>
        <dbReference type="ChEBI" id="CHEBI:83670"/>
        <dbReference type="ChEBI" id="CHEBI:136286"/>
    </reaction>
    <physiologicalReaction direction="left-to-right" evidence="9">
        <dbReference type="Rhea" id="RHEA:52053"/>
    </physiologicalReaction>
</comment>
<feature type="domain" description="HTH myb-type" evidence="20">
    <location>
        <begin position="86"/>
        <end position="139"/>
    </location>
</feature>
<comment type="catalytic activity">
    <reaction evidence="11">
        <text>12-(9Z-octadecenoyloxy)-octadecanoate + H2O = 12-hydroxyoctadecanoate + (9Z)-octadecenoate + H(+)</text>
        <dbReference type="Rhea" id="RHEA:52060"/>
        <dbReference type="ChEBI" id="CHEBI:15377"/>
        <dbReference type="ChEBI" id="CHEBI:15378"/>
        <dbReference type="ChEBI" id="CHEBI:30823"/>
        <dbReference type="ChEBI" id="CHEBI:84201"/>
        <dbReference type="ChEBI" id="CHEBI:136302"/>
    </reaction>
    <physiologicalReaction direction="left-to-right" evidence="11">
        <dbReference type="Rhea" id="RHEA:52061"/>
    </physiologicalReaction>
</comment>
<feature type="transmembrane region" description="Helical" evidence="17">
    <location>
        <begin position="355"/>
        <end position="381"/>
    </location>
</feature>
<dbReference type="PROSITE" id="PS50090">
    <property type="entry name" value="MYB_LIKE"/>
    <property type="match status" value="2"/>
</dbReference>
<comment type="catalytic activity">
    <reaction evidence="16">
        <text>12-(9Z-hexadecenoyloxy)-octadecanoate + H2O = 12-hydroxyoctadecanoate + (9Z)-hexadecenoate + H(+)</text>
        <dbReference type="Rhea" id="RHEA:52072"/>
        <dbReference type="ChEBI" id="CHEBI:15377"/>
        <dbReference type="ChEBI" id="CHEBI:15378"/>
        <dbReference type="ChEBI" id="CHEBI:32372"/>
        <dbReference type="ChEBI" id="CHEBI:84201"/>
        <dbReference type="ChEBI" id="CHEBI:136312"/>
    </reaction>
    <physiologicalReaction direction="left-to-right" evidence="16">
        <dbReference type="Rhea" id="RHEA:52073"/>
    </physiologicalReaction>
</comment>
<feature type="transmembrane region" description="Helical" evidence="17">
    <location>
        <begin position="332"/>
        <end position="349"/>
    </location>
</feature>
<evidence type="ECO:0000256" key="12">
    <source>
        <dbReference type="ARBA" id="ARBA00048800"/>
    </source>
</evidence>
<dbReference type="PANTHER" id="PTHR10989:SF17">
    <property type="entry name" value="ANDROGEN-DEPENDENT TFPI-REGULATING PROTEIN"/>
    <property type="match status" value="1"/>
</dbReference>
<comment type="catalytic activity">
    <reaction evidence="8">
        <text>13-octadecanoyloxy-octadecanoate + H2O = 13-hydroxy-octadecanoate + octadecanoate + H(+)</text>
        <dbReference type="Rhea" id="RHEA:52084"/>
        <dbReference type="ChEBI" id="CHEBI:15377"/>
        <dbReference type="ChEBI" id="CHEBI:15378"/>
        <dbReference type="ChEBI" id="CHEBI:25629"/>
        <dbReference type="ChEBI" id="CHEBI:136304"/>
        <dbReference type="ChEBI" id="CHEBI:136335"/>
    </reaction>
    <physiologicalReaction direction="left-to-right" evidence="8">
        <dbReference type="Rhea" id="RHEA:52085"/>
    </physiologicalReaction>
</comment>
<dbReference type="GO" id="GO:0016020">
    <property type="term" value="C:membrane"/>
    <property type="evidence" value="ECO:0007669"/>
    <property type="project" value="InterPro"/>
</dbReference>
<comment type="catalytic activity">
    <reaction evidence="14">
        <text>13-(9Z-octadecenoyloxy)-octadecanoate + H2O = 13-hydroxy-octadecanoate + (9Z)-octadecenoate + H(+)</text>
        <dbReference type="Rhea" id="RHEA:52064"/>
        <dbReference type="ChEBI" id="CHEBI:15377"/>
        <dbReference type="ChEBI" id="CHEBI:15378"/>
        <dbReference type="ChEBI" id="CHEBI:30823"/>
        <dbReference type="ChEBI" id="CHEBI:136303"/>
        <dbReference type="ChEBI" id="CHEBI:136304"/>
    </reaction>
    <physiologicalReaction direction="left-to-right" evidence="14">
        <dbReference type="Rhea" id="RHEA:52065"/>
    </physiologicalReaction>
</comment>
<sequence>MKAKWSPEEDKNLKALVERFGKNWNTIVTVLGGRTKHDCKYRYTCVLDPDLIKVTKLGTYKWAGIAKYLKGRMGKQCRERWHNQLDLSVNKQSWTAEDLLICKAHSILGNHWTKIAKLLPGRTDNSIKNHWYSNLQRKMTTGALVIDSDTAAASLYEETSIIEIKEGEAARPGEEEAELCLFTHVVIFAWYMFTLNANTSVERSGRHPGALTYGGRWKYLTFINLVIQTAFFGLCVVTDVIHVALPRESAVSSFLVTVQDFFFTVLAFPLGAFVFSSFWSIYSYDRELVFPKALDDIIPTWLNHALHTVILPLLLVQMCLQRHKHPSRCKGIVTLAFFVSLYLAWVLWVRQTSGIWVYPIMAHLSPAGLVVFLSMASLCMAPIYLLGEKLTCVIWGPTGNQKKKKK</sequence>
<dbReference type="EMBL" id="JAVHJS010000020">
    <property type="protein sequence ID" value="KAK2825642.1"/>
    <property type="molecule type" value="Genomic_DNA"/>
</dbReference>
<evidence type="ECO:0000256" key="11">
    <source>
        <dbReference type="ARBA" id="ARBA00048701"/>
    </source>
</evidence>
<evidence type="ECO:0000256" key="15">
    <source>
        <dbReference type="ARBA" id="ARBA00049322"/>
    </source>
</evidence>
<evidence type="ECO:0000256" key="1">
    <source>
        <dbReference type="ARBA" id="ARBA00000923"/>
    </source>
</evidence>
<feature type="transmembrane region" description="Helical" evidence="17">
    <location>
        <begin position="219"/>
        <end position="241"/>
    </location>
</feature>
<evidence type="ECO:0000256" key="6">
    <source>
        <dbReference type="ARBA" id="ARBA00023136"/>
    </source>
</evidence>
<evidence type="ECO:0000256" key="4">
    <source>
        <dbReference type="ARBA" id="ARBA00022692"/>
    </source>
</evidence>
<evidence type="ECO:0000256" key="14">
    <source>
        <dbReference type="ARBA" id="ARBA00049296"/>
    </source>
</evidence>
<feature type="transmembrane region" description="Helical" evidence="17">
    <location>
        <begin position="261"/>
        <end position="281"/>
    </location>
</feature>
<evidence type="ECO:0000259" key="18">
    <source>
        <dbReference type="PROSITE" id="PS50090"/>
    </source>
</evidence>
<evidence type="ECO:0000256" key="17">
    <source>
        <dbReference type="SAM" id="Phobius"/>
    </source>
</evidence>
<proteinExistence type="inferred from homology"/>
<dbReference type="PROSITE" id="PS51293">
    <property type="entry name" value="SANT"/>
    <property type="match status" value="1"/>
</dbReference>
<dbReference type="GO" id="GO:0012505">
    <property type="term" value="C:endomembrane system"/>
    <property type="evidence" value="ECO:0007669"/>
    <property type="project" value="UniProtKB-SubCell"/>
</dbReference>
<feature type="domain" description="SANT" evidence="19">
    <location>
        <begin position="1"/>
        <end position="43"/>
    </location>
</feature>
<evidence type="ECO:0000256" key="10">
    <source>
        <dbReference type="ARBA" id="ARBA00048680"/>
    </source>
</evidence>
<dbReference type="PROSITE" id="PS51294">
    <property type="entry name" value="HTH_MYB"/>
    <property type="match status" value="3"/>
</dbReference>
<dbReference type="Proteomes" id="UP001187315">
    <property type="component" value="Unassembled WGS sequence"/>
</dbReference>
<keyword evidence="4 17" id="KW-0812">Transmembrane</keyword>
<feature type="domain" description="Myb-like" evidence="18">
    <location>
        <begin position="97"/>
        <end position="135"/>
    </location>
</feature>
<keyword evidence="22" id="KW-1185">Reference proteome</keyword>
<evidence type="ECO:0000313" key="21">
    <source>
        <dbReference type="EMBL" id="KAK2825642.1"/>
    </source>
</evidence>
<evidence type="ECO:0000256" key="16">
    <source>
        <dbReference type="ARBA" id="ARBA00049428"/>
    </source>
</evidence>
<comment type="catalytic activity">
    <reaction evidence="12">
        <text>9-(9Z-octadecenoyloxy)-octadecanoate + H2O = 9-hydroxy-octadecanoate + (9Z)-octadecenoate + H(+)</text>
        <dbReference type="Rhea" id="RHEA:52048"/>
        <dbReference type="ChEBI" id="CHEBI:15377"/>
        <dbReference type="ChEBI" id="CHEBI:15378"/>
        <dbReference type="ChEBI" id="CHEBI:30823"/>
        <dbReference type="ChEBI" id="CHEBI:136282"/>
        <dbReference type="ChEBI" id="CHEBI:136286"/>
    </reaction>
    <physiologicalReaction direction="left-to-right" evidence="12">
        <dbReference type="Rhea" id="RHEA:52049"/>
    </physiologicalReaction>
</comment>
<feature type="domain" description="Myb-like" evidence="18">
    <location>
        <begin position="1"/>
        <end position="85"/>
    </location>
</feature>
<comment type="similarity">
    <text evidence="3">Belongs to the AIG1 family.</text>
</comment>
<dbReference type="InterPro" id="IPR009057">
    <property type="entry name" value="Homeodomain-like_sf"/>
</dbReference>
<comment type="catalytic activity">
    <reaction evidence="15">
        <text>13-(9Z-hexadecenoyloxy)-octadecanoate + H2O = 13-hydroxy-octadecanoate + (9Z)-hexadecenoate + H(+)</text>
        <dbReference type="Rhea" id="RHEA:52076"/>
        <dbReference type="ChEBI" id="CHEBI:15377"/>
        <dbReference type="ChEBI" id="CHEBI:15378"/>
        <dbReference type="ChEBI" id="CHEBI:32372"/>
        <dbReference type="ChEBI" id="CHEBI:136304"/>
        <dbReference type="ChEBI" id="CHEBI:136315"/>
    </reaction>
    <physiologicalReaction direction="left-to-right" evidence="15">
        <dbReference type="Rhea" id="RHEA:52077"/>
    </physiologicalReaction>
</comment>
<comment type="caution">
    <text evidence="21">The sequence shown here is derived from an EMBL/GenBank/DDBJ whole genome shotgun (WGS) entry which is preliminary data.</text>
</comment>
<dbReference type="AlphaFoldDB" id="A0AA88LXE9"/>
<comment type="catalytic activity">
    <reaction evidence="10">
        <text>12-octadecanoyloxy-octadecanoate + H2O = 12-hydroxyoctadecanoate + octadecanoate + H(+)</text>
        <dbReference type="Rhea" id="RHEA:52080"/>
        <dbReference type="ChEBI" id="CHEBI:15377"/>
        <dbReference type="ChEBI" id="CHEBI:15378"/>
        <dbReference type="ChEBI" id="CHEBI:25629"/>
        <dbReference type="ChEBI" id="CHEBI:84201"/>
        <dbReference type="ChEBI" id="CHEBI:136330"/>
    </reaction>
    <physiologicalReaction direction="left-to-right" evidence="10">
        <dbReference type="Rhea" id="RHEA:52081"/>
    </physiologicalReaction>
</comment>
<dbReference type="CDD" id="cd00167">
    <property type="entry name" value="SANT"/>
    <property type="match status" value="2"/>
</dbReference>
<dbReference type="SUPFAM" id="SSF46689">
    <property type="entry name" value="Homeodomain-like"/>
    <property type="match status" value="2"/>
</dbReference>
<dbReference type="InterPro" id="IPR001005">
    <property type="entry name" value="SANT/Myb"/>
</dbReference>
<comment type="subcellular location">
    <subcellularLocation>
        <location evidence="2">Endomembrane system</location>
        <topology evidence="2">Multi-pass membrane protein</topology>
    </subcellularLocation>
</comment>
<feature type="domain" description="HTH myb-type" evidence="20">
    <location>
        <begin position="54"/>
        <end position="85"/>
    </location>
</feature>
<name>A0AA88LXE9_TACVA</name>
<evidence type="ECO:0000256" key="5">
    <source>
        <dbReference type="ARBA" id="ARBA00022989"/>
    </source>
</evidence>
<dbReference type="Gene3D" id="1.10.10.60">
    <property type="entry name" value="Homeodomain-like"/>
    <property type="match status" value="3"/>
</dbReference>
<evidence type="ECO:0000313" key="22">
    <source>
        <dbReference type="Proteomes" id="UP001187315"/>
    </source>
</evidence>
<evidence type="ECO:0000256" key="2">
    <source>
        <dbReference type="ARBA" id="ARBA00004127"/>
    </source>
</evidence>
<feature type="domain" description="HTH myb-type" evidence="20">
    <location>
        <begin position="1"/>
        <end position="51"/>
    </location>
</feature>
<comment type="catalytic activity">
    <reaction evidence="13">
        <text>9-octadecanoyloxy-octadecanoate + H2O = 9-hydroxy-octadecanoate + octadecanoate + H(+)</text>
        <dbReference type="Rhea" id="RHEA:52096"/>
        <dbReference type="ChEBI" id="CHEBI:15377"/>
        <dbReference type="ChEBI" id="CHEBI:15378"/>
        <dbReference type="ChEBI" id="CHEBI:25629"/>
        <dbReference type="ChEBI" id="CHEBI:136286"/>
        <dbReference type="ChEBI" id="CHEBI:136373"/>
    </reaction>
    <physiologicalReaction direction="left-to-right" evidence="13">
        <dbReference type="Rhea" id="RHEA:52097"/>
    </physiologicalReaction>
</comment>
<keyword evidence="6 17" id="KW-0472">Membrane</keyword>
<gene>
    <name evidence="21" type="ORF">Q7C36_019569</name>
</gene>
<dbReference type="Pfam" id="PF04750">
    <property type="entry name" value="Far-17a_AIG1"/>
    <property type="match status" value="1"/>
</dbReference>
<comment type="catalytic activity">
    <reaction evidence="1">
        <text>9-(9Z-hexadecenoyloxy)-octadecanoate + H2O = (9Z)-hexadecenoate + 9-hydroxy-octadecanoate + H(+)</text>
        <dbReference type="Rhea" id="RHEA:52068"/>
        <dbReference type="ChEBI" id="CHEBI:15377"/>
        <dbReference type="ChEBI" id="CHEBI:15378"/>
        <dbReference type="ChEBI" id="CHEBI:32372"/>
        <dbReference type="ChEBI" id="CHEBI:136286"/>
        <dbReference type="ChEBI" id="CHEBI:136309"/>
    </reaction>
    <physiologicalReaction direction="left-to-right" evidence="1">
        <dbReference type="Rhea" id="RHEA:52069"/>
    </physiologicalReaction>
</comment>
<evidence type="ECO:0000256" key="3">
    <source>
        <dbReference type="ARBA" id="ARBA00009300"/>
    </source>
</evidence>
<dbReference type="SMART" id="SM00717">
    <property type="entry name" value="SANT"/>
    <property type="match status" value="3"/>
</dbReference>
<organism evidence="21 22">
    <name type="scientific">Tachysurus vachellii</name>
    <name type="common">Darkbarbel catfish</name>
    <name type="synonym">Pelteobagrus vachellii</name>
    <dbReference type="NCBI Taxonomy" id="175792"/>
    <lineage>
        <taxon>Eukaryota</taxon>
        <taxon>Metazoa</taxon>
        <taxon>Chordata</taxon>
        <taxon>Craniata</taxon>
        <taxon>Vertebrata</taxon>
        <taxon>Euteleostomi</taxon>
        <taxon>Actinopterygii</taxon>
        <taxon>Neopterygii</taxon>
        <taxon>Teleostei</taxon>
        <taxon>Ostariophysi</taxon>
        <taxon>Siluriformes</taxon>
        <taxon>Bagridae</taxon>
        <taxon>Tachysurus</taxon>
    </lineage>
</organism>